<evidence type="ECO:0000313" key="1">
    <source>
        <dbReference type="EMBL" id="OMJ96168.1"/>
    </source>
</evidence>
<gene>
    <name evidence="1" type="ORF">SteCoe_350</name>
</gene>
<evidence type="ECO:0000313" key="2">
    <source>
        <dbReference type="Proteomes" id="UP000187209"/>
    </source>
</evidence>
<comment type="caution">
    <text evidence="1">The sequence shown here is derived from an EMBL/GenBank/DDBJ whole genome shotgun (WGS) entry which is preliminary data.</text>
</comment>
<keyword evidence="2" id="KW-1185">Reference proteome</keyword>
<accession>A0A1R2D4H4</accession>
<reference evidence="1 2" key="1">
    <citation type="submission" date="2016-11" db="EMBL/GenBank/DDBJ databases">
        <title>The macronuclear genome of Stentor coeruleus: a giant cell with tiny introns.</title>
        <authorList>
            <person name="Slabodnick M."/>
            <person name="Ruby J.G."/>
            <person name="Reiff S.B."/>
            <person name="Swart E.C."/>
            <person name="Gosai S."/>
            <person name="Prabakaran S."/>
            <person name="Witkowska E."/>
            <person name="Larue G.E."/>
            <person name="Fisher S."/>
            <person name="Freeman R.M."/>
            <person name="Gunawardena J."/>
            <person name="Chu W."/>
            <person name="Stover N.A."/>
            <person name="Gregory B.D."/>
            <person name="Nowacki M."/>
            <person name="Derisi J."/>
            <person name="Roy S.W."/>
            <person name="Marshall W.F."/>
            <person name="Sood P."/>
        </authorList>
    </citation>
    <scope>NUCLEOTIDE SEQUENCE [LARGE SCALE GENOMIC DNA]</scope>
    <source>
        <strain evidence="1">WM001</strain>
    </source>
</reference>
<dbReference type="Proteomes" id="UP000187209">
    <property type="component" value="Unassembled WGS sequence"/>
</dbReference>
<sequence>MIRNQEKIKPNHFSYIKENVAKCFKNFAPKCASKCFKTGFHQNLDTAFHDMVEIQEEFIEKRKKLRHGLHITSTYEEKVTHSLSPSVTNKQLFMDKVPKRNIMKNKGLIIRSLTPVVLRPIRLPEKSSNIDSFIEHCQEIKEQNKRLNQQLPNLGRYMNYGYKKIGNEVDKIREECSEDPLYYKSLRALHRYIKKMVVC</sequence>
<proteinExistence type="predicted"/>
<dbReference type="EMBL" id="MPUH01000003">
    <property type="protein sequence ID" value="OMJ96168.1"/>
    <property type="molecule type" value="Genomic_DNA"/>
</dbReference>
<name>A0A1R2D4H4_9CILI</name>
<protein>
    <submittedName>
        <fullName evidence="1">Uncharacterized protein</fullName>
    </submittedName>
</protein>
<dbReference type="AlphaFoldDB" id="A0A1R2D4H4"/>
<organism evidence="1 2">
    <name type="scientific">Stentor coeruleus</name>
    <dbReference type="NCBI Taxonomy" id="5963"/>
    <lineage>
        <taxon>Eukaryota</taxon>
        <taxon>Sar</taxon>
        <taxon>Alveolata</taxon>
        <taxon>Ciliophora</taxon>
        <taxon>Postciliodesmatophora</taxon>
        <taxon>Heterotrichea</taxon>
        <taxon>Heterotrichida</taxon>
        <taxon>Stentoridae</taxon>
        <taxon>Stentor</taxon>
    </lineage>
</organism>